<evidence type="ECO:0000313" key="5">
    <source>
        <dbReference type="Proteomes" id="UP001177023"/>
    </source>
</evidence>
<dbReference type="SMART" id="SM00034">
    <property type="entry name" value="CLECT"/>
    <property type="match status" value="2"/>
</dbReference>
<feature type="non-terminal residue" evidence="4">
    <location>
        <position position="306"/>
    </location>
</feature>
<keyword evidence="5" id="KW-1185">Reference proteome</keyword>
<dbReference type="InterPro" id="IPR016187">
    <property type="entry name" value="CTDL_fold"/>
</dbReference>
<evidence type="ECO:0000256" key="2">
    <source>
        <dbReference type="SAM" id="SignalP"/>
    </source>
</evidence>
<dbReference type="InterPro" id="IPR016186">
    <property type="entry name" value="C-type_lectin-like/link_sf"/>
</dbReference>
<comment type="caution">
    <text evidence="4">The sequence shown here is derived from an EMBL/GenBank/DDBJ whole genome shotgun (WGS) entry which is preliminary data.</text>
</comment>
<dbReference type="PANTHER" id="PTHR22991:SF40">
    <property type="entry name" value="PROTEIN CBG13490"/>
    <property type="match status" value="1"/>
</dbReference>
<keyword evidence="1" id="KW-1015">Disulfide bond</keyword>
<sequence>MTSGLFIFLGLLACSYAIIECPVRFDQIQGRDSCLYYSFRYLHHADAVRTCAQLGGSLFAIRSALDNAYIGNSIGDISPYIGVERNSNGDWIYPDGANITYLNWGNTVLSNDTTNICSIMNATTVKWDMVDCTSRRAFICDVPAEKFYTCPVGWTLFSPTASCYQLKGFSLASNDKWLTSSQFSAEQSCQATGAHLVSIHSDAELQFLQDLIASDVTQLGHGAPSGGLPVLAAVSTGLYGTGAVGNGKWTDGTVVDYAPGPLNAKSHVWGIQRDATQGSGWTMTGTDQWPRYVCKQRASIVAPAIN</sequence>
<evidence type="ECO:0000256" key="1">
    <source>
        <dbReference type="ARBA" id="ARBA00023157"/>
    </source>
</evidence>
<accession>A0AA36C7X2</accession>
<protein>
    <recommendedName>
        <fullName evidence="3">C-type lectin domain-containing protein</fullName>
    </recommendedName>
</protein>
<dbReference type="Proteomes" id="UP001177023">
    <property type="component" value="Unassembled WGS sequence"/>
</dbReference>
<dbReference type="Gene3D" id="3.10.100.10">
    <property type="entry name" value="Mannose-Binding Protein A, subunit A"/>
    <property type="match status" value="2"/>
</dbReference>
<feature type="chain" id="PRO_5041284129" description="C-type lectin domain-containing protein" evidence="2">
    <location>
        <begin position="18"/>
        <end position="306"/>
    </location>
</feature>
<gene>
    <name evidence="4" type="ORF">MSPICULIGERA_LOCUS2129</name>
</gene>
<dbReference type="InterPro" id="IPR050976">
    <property type="entry name" value="Snaclec"/>
</dbReference>
<dbReference type="CDD" id="cd00037">
    <property type="entry name" value="CLECT"/>
    <property type="match status" value="1"/>
</dbReference>
<reference evidence="4" key="1">
    <citation type="submission" date="2023-06" db="EMBL/GenBank/DDBJ databases">
        <authorList>
            <person name="Delattre M."/>
        </authorList>
    </citation>
    <scope>NUCLEOTIDE SEQUENCE</scope>
    <source>
        <strain evidence="4">AF72</strain>
    </source>
</reference>
<dbReference type="Pfam" id="PF00059">
    <property type="entry name" value="Lectin_C"/>
    <property type="match status" value="1"/>
</dbReference>
<organism evidence="4 5">
    <name type="scientific">Mesorhabditis spiculigera</name>
    <dbReference type="NCBI Taxonomy" id="96644"/>
    <lineage>
        <taxon>Eukaryota</taxon>
        <taxon>Metazoa</taxon>
        <taxon>Ecdysozoa</taxon>
        <taxon>Nematoda</taxon>
        <taxon>Chromadorea</taxon>
        <taxon>Rhabditida</taxon>
        <taxon>Rhabditina</taxon>
        <taxon>Rhabditomorpha</taxon>
        <taxon>Rhabditoidea</taxon>
        <taxon>Rhabditidae</taxon>
        <taxon>Mesorhabditinae</taxon>
        <taxon>Mesorhabditis</taxon>
    </lineage>
</organism>
<proteinExistence type="predicted"/>
<feature type="domain" description="C-type lectin" evidence="3">
    <location>
        <begin position="30"/>
        <end position="141"/>
    </location>
</feature>
<dbReference type="SUPFAM" id="SSF56436">
    <property type="entry name" value="C-type lectin-like"/>
    <property type="match status" value="2"/>
</dbReference>
<dbReference type="PANTHER" id="PTHR22991">
    <property type="entry name" value="PROTEIN CBG13490"/>
    <property type="match status" value="1"/>
</dbReference>
<evidence type="ECO:0000259" key="3">
    <source>
        <dbReference type="PROSITE" id="PS50041"/>
    </source>
</evidence>
<name>A0AA36C7X2_9BILA</name>
<dbReference type="AlphaFoldDB" id="A0AA36C7X2"/>
<feature type="signal peptide" evidence="2">
    <location>
        <begin position="1"/>
        <end position="17"/>
    </location>
</feature>
<dbReference type="InterPro" id="IPR001304">
    <property type="entry name" value="C-type_lectin-like"/>
</dbReference>
<dbReference type="EMBL" id="CATQJA010000646">
    <property type="protein sequence ID" value="CAJ0562449.1"/>
    <property type="molecule type" value="Genomic_DNA"/>
</dbReference>
<dbReference type="PROSITE" id="PS50041">
    <property type="entry name" value="C_TYPE_LECTIN_2"/>
    <property type="match status" value="1"/>
</dbReference>
<keyword evidence="2" id="KW-0732">Signal</keyword>
<evidence type="ECO:0000313" key="4">
    <source>
        <dbReference type="EMBL" id="CAJ0562449.1"/>
    </source>
</evidence>